<dbReference type="STRING" id="8083.ENSXMAP00000027674"/>
<feature type="domain" description="Sushi" evidence="7">
    <location>
        <begin position="137"/>
        <end position="199"/>
    </location>
</feature>
<name>A0A3B5QBP5_XIPMA</name>
<proteinExistence type="predicted"/>
<dbReference type="SUPFAM" id="SSF57535">
    <property type="entry name" value="Complement control module/SCR domain"/>
    <property type="match status" value="2"/>
</dbReference>
<feature type="signal peptide" evidence="6">
    <location>
        <begin position="1"/>
        <end position="20"/>
    </location>
</feature>
<protein>
    <recommendedName>
        <fullName evidence="7">Sushi domain-containing protein</fullName>
    </recommendedName>
</protein>
<reference evidence="8" key="4">
    <citation type="submission" date="2025-09" db="UniProtKB">
        <authorList>
            <consortium name="Ensembl"/>
        </authorList>
    </citation>
    <scope>IDENTIFICATION</scope>
    <source>
        <strain evidence="8">JP 163 A</strain>
    </source>
</reference>
<evidence type="ECO:0000313" key="8">
    <source>
        <dbReference type="Ensembl" id="ENSXMAP00000027674.1"/>
    </source>
</evidence>
<evidence type="ECO:0000256" key="4">
    <source>
        <dbReference type="ARBA" id="ARBA00023157"/>
    </source>
</evidence>
<evidence type="ECO:0000256" key="6">
    <source>
        <dbReference type="SAM" id="SignalP"/>
    </source>
</evidence>
<accession>A0A3B5QBP5</accession>
<dbReference type="CDD" id="cd00033">
    <property type="entry name" value="CCP"/>
    <property type="match status" value="2"/>
</dbReference>
<dbReference type="OMA" id="EPENMWE"/>
<comment type="subcellular location">
    <subcellularLocation>
        <location evidence="1">Virion</location>
    </subcellularLocation>
</comment>
<keyword evidence="2 5" id="KW-0768">Sushi</keyword>
<dbReference type="InterPro" id="IPR035976">
    <property type="entry name" value="Sushi/SCR/CCP_sf"/>
</dbReference>
<feature type="domain" description="Sushi" evidence="7">
    <location>
        <begin position="24"/>
        <end position="83"/>
    </location>
</feature>
<dbReference type="Gene3D" id="2.10.70.10">
    <property type="entry name" value="Complement Module, domain 1"/>
    <property type="match status" value="2"/>
</dbReference>
<keyword evidence="4" id="KW-1015">Disulfide bond</keyword>
<evidence type="ECO:0000256" key="3">
    <source>
        <dbReference type="ARBA" id="ARBA00022729"/>
    </source>
</evidence>
<dbReference type="GeneTree" id="ENSGT00940000177007"/>
<dbReference type="InterPro" id="IPR051503">
    <property type="entry name" value="ComplSys_Reg/VirEntry_Med"/>
</dbReference>
<feature type="chain" id="PRO_5017353303" description="Sushi domain-containing protein" evidence="6">
    <location>
        <begin position="21"/>
        <end position="273"/>
    </location>
</feature>
<evidence type="ECO:0000256" key="2">
    <source>
        <dbReference type="ARBA" id="ARBA00022659"/>
    </source>
</evidence>
<evidence type="ECO:0000256" key="5">
    <source>
        <dbReference type="PROSITE-ProRule" id="PRU00302"/>
    </source>
</evidence>
<dbReference type="Ensembl" id="ENSXMAT00000036583.1">
    <property type="protein sequence ID" value="ENSXMAP00000027674.1"/>
    <property type="gene ID" value="ENSXMAG00000027967.1"/>
</dbReference>
<reference evidence="9" key="2">
    <citation type="journal article" date="2013" name="Nat. Genet.">
        <title>The genome of the platyfish, Xiphophorus maculatus, provides insights into evolutionary adaptation and several complex traits.</title>
        <authorList>
            <person name="Schartl M."/>
            <person name="Walter R.B."/>
            <person name="Shen Y."/>
            <person name="Garcia T."/>
            <person name="Catchen J."/>
            <person name="Amores A."/>
            <person name="Braasch I."/>
            <person name="Chalopin D."/>
            <person name="Volff J.N."/>
            <person name="Lesch K.P."/>
            <person name="Bisazza A."/>
            <person name="Minx P."/>
            <person name="Hillier L."/>
            <person name="Wilson R.K."/>
            <person name="Fuerstenberg S."/>
            <person name="Boore J."/>
            <person name="Searle S."/>
            <person name="Postlethwait J.H."/>
            <person name="Warren W.C."/>
        </authorList>
    </citation>
    <scope>NUCLEOTIDE SEQUENCE [LARGE SCALE GENOMIC DNA]</scope>
    <source>
        <strain evidence="9">JP 163 A</strain>
    </source>
</reference>
<dbReference type="InParanoid" id="A0A3B5QBP5"/>
<reference evidence="8" key="3">
    <citation type="submission" date="2025-08" db="UniProtKB">
        <authorList>
            <consortium name="Ensembl"/>
        </authorList>
    </citation>
    <scope>IDENTIFICATION</scope>
    <source>
        <strain evidence="8">JP 163 A</strain>
    </source>
</reference>
<dbReference type="InterPro" id="IPR000436">
    <property type="entry name" value="Sushi_SCR_CCP_dom"/>
</dbReference>
<keyword evidence="3 6" id="KW-0732">Signal</keyword>
<dbReference type="PANTHER" id="PTHR45785">
    <property type="entry name" value="COMPLEMENT FACTOR H-RELATED"/>
    <property type="match status" value="1"/>
</dbReference>
<evidence type="ECO:0000256" key="1">
    <source>
        <dbReference type="ARBA" id="ARBA00004328"/>
    </source>
</evidence>
<sequence length="273" mass="31003">MGMRCLELVLLLWVPGLLQAQGPQPCSTPSLDAGFLLPVQESYPHGTKISYSCNDGYKAEGRGWWGTSTCFNGLWFGIPVCISKCFLYPLKRFSSNTFITLVRFLIFLCFFEMETGTFDILLKRLMCLIFFFTVYPPTCHEPPRISNAAIINQDFQDVFTQDTEVVYQCKDGYTTKEGATKKSVFCRAGVWTDVPTCGRWRTFRHIQNLLIFCFFKVPAASACVLDLQRLDIGATSQISIKDGETKEIDCTLWQDYSMFARCSNGRIEATKCE</sequence>
<dbReference type="AlphaFoldDB" id="A0A3B5QBP5"/>
<organism evidence="8 9">
    <name type="scientific">Xiphophorus maculatus</name>
    <name type="common">Southern platyfish</name>
    <name type="synonym">Platypoecilus maculatus</name>
    <dbReference type="NCBI Taxonomy" id="8083"/>
    <lineage>
        <taxon>Eukaryota</taxon>
        <taxon>Metazoa</taxon>
        <taxon>Chordata</taxon>
        <taxon>Craniata</taxon>
        <taxon>Vertebrata</taxon>
        <taxon>Euteleostomi</taxon>
        <taxon>Actinopterygii</taxon>
        <taxon>Neopterygii</taxon>
        <taxon>Teleostei</taxon>
        <taxon>Neoteleostei</taxon>
        <taxon>Acanthomorphata</taxon>
        <taxon>Ovalentaria</taxon>
        <taxon>Atherinomorphae</taxon>
        <taxon>Cyprinodontiformes</taxon>
        <taxon>Poeciliidae</taxon>
        <taxon>Poeciliinae</taxon>
        <taxon>Xiphophorus</taxon>
    </lineage>
</organism>
<dbReference type="PANTHER" id="PTHR45785:SF2">
    <property type="entry name" value="COMPLEMENT FACTOR H-RELATED"/>
    <property type="match status" value="1"/>
</dbReference>
<dbReference type="SMART" id="SM00032">
    <property type="entry name" value="CCP"/>
    <property type="match status" value="2"/>
</dbReference>
<comment type="caution">
    <text evidence="5">Lacks conserved residue(s) required for the propagation of feature annotation.</text>
</comment>
<dbReference type="Proteomes" id="UP000002852">
    <property type="component" value="Unassembled WGS sequence"/>
</dbReference>
<dbReference type="PROSITE" id="PS50923">
    <property type="entry name" value="SUSHI"/>
    <property type="match status" value="2"/>
</dbReference>
<evidence type="ECO:0000259" key="7">
    <source>
        <dbReference type="PROSITE" id="PS50923"/>
    </source>
</evidence>
<reference evidence="9" key="1">
    <citation type="submission" date="2012-01" db="EMBL/GenBank/DDBJ databases">
        <authorList>
            <person name="Walter R."/>
            <person name="Schartl M."/>
            <person name="Warren W."/>
        </authorList>
    </citation>
    <scope>NUCLEOTIDE SEQUENCE [LARGE SCALE GENOMIC DNA]</scope>
    <source>
        <strain evidence="9">JP 163 A</strain>
    </source>
</reference>
<evidence type="ECO:0000313" key="9">
    <source>
        <dbReference type="Proteomes" id="UP000002852"/>
    </source>
</evidence>
<keyword evidence="9" id="KW-1185">Reference proteome</keyword>
<dbReference type="Pfam" id="PF00084">
    <property type="entry name" value="Sushi"/>
    <property type="match status" value="2"/>
</dbReference>